<organism evidence="1 2">
    <name type="scientific">Aeromonas schubertii</name>
    <dbReference type="NCBI Taxonomy" id="652"/>
    <lineage>
        <taxon>Bacteria</taxon>
        <taxon>Pseudomonadati</taxon>
        <taxon>Pseudomonadota</taxon>
        <taxon>Gammaproteobacteria</taxon>
        <taxon>Aeromonadales</taxon>
        <taxon>Aeromonadaceae</taxon>
        <taxon>Aeromonas</taxon>
    </lineage>
</organism>
<protein>
    <submittedName>
        <fullName evidence="1">Putative peptide transport system ATP-binding protein</fullName>
    </submittedName>
</protein>
<gene>
    <name evidence="1" type="ORF">WL1483_2518</name>
</gene>
<reference evidence="1 2" key="2">
    <citation type="journal article" date="2016" name="Genome Announc.">
        <title>Complete Genome Sequence of the Highly Virulent Aeromonas schubertii Strain WL1483, Isolated from Diseased Snakehead Fish (Channa argus) in China.</title>
        <authorList>
            <person name="Liu L."/>
            <person name="Li N."/>
            <person name="Zhang D."/>
            <person name="Fu X."/>
            <person name="Shi C."/>
            <person name="Lin Q."/>
            <person name="Hao G."/>
        </authorList>
    </citation>
    <scope>NUCLEOTIDE SEQUENCE [LARGE SCALE GENOMIC DNA]</scope>
    <source>
        <strain evidence="1 2">WL1483</strain>
    </source>
</reference>
<dbReference type="AntiFam" id="ANF00095">
    <property type="entry name" value="Shadow ORF (opposite ABC transporters)"/>
</dbReference>
<dbReference type="Proteomes" id="UP000058114">
    <property type="component" value="Chromosome"/>
</dbReference>
<keyword evidence="1" id="KW-0067">ATP-binding</keyword>
<accession>A0A0S2SJQ2</accession>
<evidence type="ECO:0000313" key="2">
    <source>
        <dbReference type="Proteomes" id="UP000058114"/>
    </source>
</evidence>
<keyword evidence="1" id="KW-0547">Nucleotide-binding</keyword>
<sequence length="340" mass="36899">MAGGELSRPYLVQGRVLLLAAVVYPVAACLETAADRYLQQVERGPRDPLQHGFRAMQGREGVTQPPGVGVQRRSQDRLGRGHLHQLAGVHDADAIAKLDHEREIVSDEEDREVELLFERIDLLQDLPLHHHVQGRGRLVHDKQLGVEDERDGDHQALAHAAGELVRIVEQPARADVDDLEQLLGTLDGLIAGHSRVVGQQHVAELFLHTQHRVERVHGGLEHHRHLLPAVIAQAALAVVQYVFPLEQDLATTDVGGRLVQPGYREGDGGLAAARLAGEAEDFAALDIKADRVDGAHVAALCDVVDAEVSHRQQGLGAHAVFSSVRTGVGAASFFQRASPL</sequence>
<dbReference type="AlphaFoldDB" id="A0A0S2SJQ2"/>
<dbReference type="AntiFam" id="ANF00142">
    <property type="entry name" value="Shadow ORF (opposite yadG)"/>
</dbReference>
<dbReference type="EMBL" id="CP013067">
    <property type="protein sequence ID" value="ALP41937.1"/>
    <property type="molecule type" value="Genomic_DNA"/>
</dbReference>
<dbReference type="GO" id="GO:0005524">
    <property type="term" value="F:ATP binding"/>
    <property type="evidence" value="ECO:0007669"/>
    <property type="project" value="UniProtKB-KW"/>
</dbReference>
<name>A0A0S2SJQ2_9GAMM</name>
<proteinExistence type="predicted"/>
<evidence type="ECO:0000313" key="1">
    <source>
        <dbReference type="EMBL" id="ALP41937.1"/>
    </source>
</evidence>
<reference evidence="2" key="1">
    <citation type="submission" date="2015-10" db="EMBL/GenBank/DDBJ databases">
        <title>Complete Genome Sequence of Aeromonas schubertii strain WL1483.</title>
        <authorList>
            <person name="Liu L."/>
        </authorList>
    </citation>
    <scope>NUCLEOTIDE SEQUENCE [LARGE SCALE GENOMIC DNA]</scope>
    <source>
        <strain evidence="2">WL1483</strain>
    </source>
</reference>
<dbReference type="KEGG" id="asr:WL1483_2518"/>